<proteinExistence type="predicted"/>
<name>A0AB37X0F2_9PLEO</name>
<dbReference type="EMBL" id="PDXB01000001">
    <property type="protein sequence ID" value="RYN38361.1"/>
    <property type="molecule type" value="Genomic_DNA"/>
</dbReference>
<comment type="caution">
    <text evidence="2">The sequence shown here is derived from an EMBL/GenBank/DDBJ whole genome shotgun (WGS) entry which is preliminary data.</text>
</comment>
<feature type="domain" description="Heterokaryon incompatibility" evidence="1">
    <location>
        <begin position="36"/>
        <end position="181"/>
    </location>
</feature>
<evidence type="ECO:0000313" key="3">
    <source>
        <dbReference type="Proteomes" id="UP000292340"/>
    </source>
</evidence>
<protein>
    <recommendedName>
        <fullName evidence="1">Heterokaryon incompatibility domain-containing protein</fullName>
    </recommendedName>
</protein>
<gene>
    <name evidence="2" type="ORF">AA0115_g646</name>
</gene>
<sequence length="473" mass="53386">MPSADVMIEHVHEWEDLFLPSECRLVETTTGQLGKYATLSYCWGSGLPFITTKETLSSRKSGISFRDLPKTLQDAAMIARYLGLRYIWIDCLAIVQDDAADWEKESAVMADIYSNSYINIAASNASHCGAGFLGPRKMPLTERIEIRDDEGDLELYLVAQQTRNNTLVRDPLYQRAWVLQEQLLPTRSIHFGSDNMLWRCPNGIEHEEQNKQWTHLYTLSAVVTCIGLPPGASFGQDAWFQLVRDYTSRGITYSKDKFPAISGVMTVLRRMTDDMSYAGLWKRNFLKWLLWIPKHDIAPFKRPDNWIAPSWSFMSGDGPVDYSLGALSYNMNASLREFCATLQECSVTPKGLNPLGELTAGFARITGSVVALAQISQNSEQHTYFSCSVQMRDRKAHPARVLFDVDTHERCDVLVIAPAFGIAIICTNEERSEYVRVGLVVIQTVDLNDAKGDSRHWYPEASAYPKPRSIVLL</sequence>
<reference evidence="2" key="2">
    <citation type="journal article" date="2019" name="bioRxiv">
        <title>Genomics, evolutionary history and diagnostics of the Alternaria alternata species group including apple and Asian pear pathotypes.</title>
        <authorList>
            <person name="Armitage A.D."/>
            <person name="Cockerton H.M."/>
            <person name="Sreenivasaprasad S."/>
            <person name="Woodhall J.W."/>
            <person name="Lane C.R."/>
            <person name="Harrison R.J."/>
            <person name="Clarkson J.P."/>
        </authorList>
    </citation>
    <scope>NUCLEOTIDE SEQUENCE</scope>
    <source>
        <strain evidence="2">FERA 1164</strain>
    </source>
</reference>
<dbReference type="InterPro" id="IPR010730">
    <property type="entry name" value="HET"/>
</dbReference>
<dbReference type="AlphaFoldDB" id="A0AB37X0F2"/>
<dbReference type="PANTHER" id="PTHR33112:SF16">
    <property type="entry name" value="HETEROKARYON INCOMPATIBILITY DOMAIN-CONTAINING PROTEIN"/>
    <property type="match status" value="1"/>
</dbReference>
<dbReference type="PANTHER" id="PTHR33112">
    <property type="entry name" value="DOMAIN PROTEIN, PUTATIVE-RELATED"/>
    <property type="match status" value="1"/>
</dbReference>
<evidence type="ECO:0000313" key="2">
    <source>
        <dbReference type="EMBL" id="RYN38361.1"/>
    </source>
</evidence>
<dbReference type="Proteomes" id="UP000292340">
    <property type="component" value="Unassembled WGS sequence"/>
</dbReference>
<reference evidence="2" key="1">
    <citation type="submission" date="2017-10" db="EMBL/GenBank/DDBJ databases">
        <authorList>
            <person name="Armitage A.D."/>
            <person name="Barbara D.J."/>
            <person name="Woodhall J.W."/>
            <person name="Sreenivasaprasad S."/>
            <person name="Lane C.R."/>
            <person name="Clarkson J.P."/>
            <person name="Harrison R.J."/>
        </authorList>
    </citation>
    <scope>NUCLEOTIDE SEQUENCE</scope>
    <source>
        <strain evidence="2">FERA 1164</strain>
    </source>
</reference>
<accession>A0AB37X0F2</accession>
<dbReference type="Pfam" id="PF06985">
    <property type="entry name" value="HET"/>
    <property type="match status" value="1"/>
</dbReference>
<evidence type="ECO:0000259" key="1">
    <source>
        <dbReference type="Pfam" id="PF06985"/>
    </source>
</evidence>
<organism evidence="2 3">
    <name type="scientific">Alternaria tenuissima</name>
    <dbReference type="NCBI Taxonomy" id="119927"/>
    <lineage>
        <taxon>Eukaryota</taxon>
        <taxon>Fungi</taxon>
        <taxon>Dikarya</taxon>
        <taxon>Ascomycota</taxon>
        <taxon>Pezizomycotina</taxon>
        <taxon>Dothideomycetes</taxon>
        <taxon>Pleosporomycetidae</taxon>
        <taxon>Pleosporales</taxon>
        <taxon>Pleosporineae</taxon>
        <taxon>Pleosporaceae</taxon>
        <taxon>Alternaria</taxon>
        <taxon>Alternaria sect. Alternaria</taxon>
        <taxon>Alternaria alternata complex</taxon>
    </lineage>
</organism>